<evidence type="ECO:0000313" key="2">
    <source>
        <dbReference type="Proteomes" id="UP001177260"/>
    </source>
</evidence>
<dbReference type="EMBL" id="JAOPJF010000018">
    <property type="protein sequence ID" value="KAK1146281.1"/>
    <property type="molecule type" value="Genomic_DNA"/>
</dbReference>
<protein>
    <submittedName>
        <fullName evidence="1">Uncharacterized protein</fullName>
    </submittedName>
</protein>
<comment type="caution">
    <text evidence="1">The sequence shown here is derived from an EMBL/GenBank/DDBJ whole genome shotgun (WGS) entry which is preliminary data.</text>
</comment>
<proteinExistence type="predicted"/>
<sequence length="837" mass="94653">MIWFNDTEFNQTHQNYLILLLFVLFGLFFPDLLSKLEGEYEAPIFTQDLINLELVAGPWFIPDMDLIELSVRSGMVFAVITTLGFVMGFWDDISPWIMAGLNKLFSVVLGFRWLIKQLAVVRSYQGLRTTLLLTLNELKQSTTCRLLCRVPFEAILWLYSAPDPLVMIIRLMALGFFGVVACITLCLCGGQLLSGFAAGLFSTQWDMGVYCSFSPRNYFYLPSGRGRLLAEFHCFGRNLGVNLNGVVDENQALLDSHQDEWSLLPTVLLALVCVLAWMYYVLSETVAAEQTSQPEPEVQAQTVNCIIDQGAQTDDSAVLERERQLEAEMHALIKEHASECESYKKTIKAQEERIAADAARQLAMKQREEYGAFFGTLPAPRVSFGETSYTTSNMEPRQRDITRSHLEEQAERKNTQLEKMQEELVEVSEDRDFLSQRARVLEAKGDRAEDELQRYRSAKVELERQQAKLMAQAEAEYVDAMNEVHSLRDCLLERDCALDNSMQRVRELEILSGQGGQVYTQLEERYYELVSRHDALLSSNEALCKERSDLLIEIEMSKAFDADPEPAKKRDADPEAAEERGAANQRCELLKGEIKSLEDEVKALEGKAGMLESERDGGEALYQGTLAWAKGVDENCRAALAAFGEDRDRRLADLETALEDARAKAALSDHNARQVDHLEGKLSNAETETRECRQEIGRLERIAQPLRNRVRELEEAARLSQGTPQKRRTSDMGSIVTALEKSRVEVVELQNELRMLRSQSSLMVVEPSDQAKDEFIRTLQGKLDNERRMRAAAQTAANIQVSALDKEIRSLKSDLSDAKTRPGASPFNRSNGRRRPF</sequence>
<gene>
    <name evidence="1" type="ORF">N8T08_003068</name>
</gene>
<accession>A0ACC3B7G0</accession>
<organism evidence="1 2">
    <name type="scientific">Aspergillus melleus</name>
    <dbReference type="NCBI Taxonomy" id="138277"/>
    <lineage>
        <taxon>Eukaryota</taxon>
        <taxon>Fungi</taxon>
        <taxon>Dikarya</taxon>
        <taxon>Ascomycota</taxon>
        <taxon>Pezizomycotina</taxon>
        <taxon>Eurotiomycetes</taxon>
        <taxon>Eurotiomycetidae</taxon>
        <taxon>Eurotiales</taxon>
        <taxon>Aspergillaceae</taxon>
        <taxon>Aspergillus</taxon>
        <taxon>Aspergillus subgen. Circumdati</taxon>
    </lineage>
</organism>
<evidence type="ECO:0000313" key="1">
    <source>
        <dbReference type="EMBL" id="KAK1146281.1"/>
    </source>
</evidence>
<dbReference type="Proteomes" id="UP001177260">
    <property type="component" value="Unassembled WGS sequence"/>
</dbReference>
<keyword evidence="2" id="KW-1185">Reference proteome</keyword>
<reference evidence="1 2" key="1">
    <citation type="journal article" date="2023" name="ACS Omega">
        <title>Identification of the Neoaspergillic Acid Biosynthesis Gene Cluster by Establishing an In Vitro CRISPR-Ribonucleoprotein Genetic System in Aspergillus melleus.</title>
        <authorList>
            <person name="Yuan B."/>
            <person name="Grau M.F."/>
            <person name="Murata R.M."/>
            <person name="Torok T."/>
            <person name="Venkateswaran K."/>
            <person name="Stajich J.E."/>
            <person name="Wang C.C.C."/>
        </authorList>
    </citation>
    <scope>NUCLEOTIDE SEQUENCE [LARGE SCALE GENOMIC DNA]</scope>
    <source>
        <strain evidence="1 2">IMV 1140</strain>
    </source>
</reference>
<name>A0ACC3B7G0_9EURO</name>